<name>A0A3N0XBV2_9FLAO</name>
<reference evidence="2" key="2">
    <citation type="submission" date="2018-11" db="EMBL/GenBank/DDBJ databases">
        <title>Proposal to divide the Flavobacteriaceae and reorganize its genera based on Amino Acid Identity values calculated from whole genome sequences.</title>
        <authorList>
            <person name="Nicholson A.C."/>
            <person name="Gulvik C.A."/>
            <person name="Whitney A.M."/>
            <person name="Humrighouse B.W."/>
            <person name="Bell M."/>
            <person name="Holmes B."/>
            <person name="Steigerwalt A."/>
            <person name="Villarma A."/>
            <person name="Sheth M."/>
            <person name="Batra D."/>
            <person name="Pryor J."/>
            <person name="Bernardet J.-F."/>
            <person name="Hugo C."/>
            <person name="Kampfer P."/>
            <person name="Newman J."/>
            <person name="Mcquiston J."/>
        </authorList>
    </citation>
    <scope>NUCLEOTIDE SEQUENCE [LARGE SCALE GENOMIC DNA]</scope>
    <source>
        <strain evidence="2">DSM 22165</strain>
    </source>
</reference>
<organism evidence="1 2">
    <name type="scientific">Epilithonimonas hominis</name>
    <dbReference type="NCBI Taxonomy" id="420404"/>
    <lineage>
        <taxon>Bacteria</taxon>
        <taxon>Pseudomonadati</taxon>
        <taxon>Bacteroidota</taxon>
        <taxon>Flavobacteriia</taxon>
        <taxon>Flavobacteriales</taxon>
        <taxon>Weeksellaceae</taxon>
        <taxon>Chryseobacterium group</taxon>
        <taxon>Epilithonimonas</taxon>
    </lineage>
</organism>
<dbReference type="EMBL" id="RJTU01000011">
    <property type="protein sequence ID" value="ROI14820.1"/>
    <property type="molecule type" value="Genomic_DNA"/>
</dbReference>
<protein>
    <submittedName>
        <fullName evidence="1">GIY-YIG nuclease family protein</fullName>
    </submittedName>
</protein>
<comment type="caution">
    <text evidence="1">The sequence shown here is derived from an EMBL/GenBank/DDBJ whole genome shotgun (WGS) entry which is preliminary data.</text>
</comment>
<evidence type="ECO:0000313" key="1">
    <source>
        <dbReference type="EMBL" id="ROI14820.1"/>
    </source>
</evidence>
<sequence length="172" mass="19636">MQKKVSTVFNEDVVVELKNIGFKGFISIEKIIENYNVLPKQKGVYILIHSAENPRFLAVGTGGYFKQREPNVDVEELKKNWVEDSSIIYIGKAGSDNGGATLQSRLKQYFNFGQGKAVGHWGGRYIWQLEEPYKTIVCWMETPDTDPRKLEAELIKQFVKKYGQRPFANLVG</sequence>
<dbReference type="AlphaFoldDB" id="A0A3N0XBV2"/>
<accession>A0A3N0XBV2</accession>
<dbReference type="Proteomes" id="UP000267623">
    <property type="component" value="Unassembled WGS sequence"/>
</dbReference>
<gene>
    <name evidence="1" type="ORF">EGH73_01235</name>
</gene>
<proteinExistence type="predicted"/>
<reference evidence="2" key="1">
    <citation type="submission" date="2018-11" db="EMBL/GenBank/DDBJ databases">
        <title>Proposal to divide the Flavobacteriaceae and reorganize its genera based on Amino Acid Identity values calculated from whole genome sequences.</title>
        <authorList>
            <person name="Nicholson A.C."/>
            <person name="Gulvik C.A."/>
            <person name="Whitney A.M."/>
            <person name="Humrighouse B.W."/>
            <person name="Bell M."/>
            <person name="Holmes B."/>
            <person name="Steigerwalt A."/>
            <person name="Villarma A."/>
            <person name="Sheth M."/>
            <person name="Batra D."/>
            <person name="Pryor J."/>
            <person name="Bernardet J.-F."/>
            <person name="Hugo C."/>
            <person name="Kampfer P."/>
            <person name="Newman J."/>
            <person name="Mcquiston J.R."/>
        </authorList>
    </citation>
    <scope>NUCLEOTIDE SEQUENCE [LARGE SCALE GENOMIC DNA]</scope>
    <source>
        <strain evidence="2">DSM 22165</strain>
    </source>
</reference>
<evidence type="ECO:0000313" key="2">
    <source>
        <dbReference type="Proteomes" id="UP000267623"/>
    </source>
</evidence>